<dbReference type="Proteomes" id="UP000611629">
    <property type="component" value="Unassembled WGS sequence"/>
</dbReference>
<comment type="similarity">
    <text evidence="2">Belongs to the peptidase M14 family.</text>
</comment>
<dbReference type="RefSeq" id="WP_179237702.1">
    <property type="nucleotide sequence ID" value="NZ_JACBNQ010000006.1"/>
</dbReference>
<evidence type="ECO:0000256" key="3">
    <source>
        <dbReference type="ARBA" id="ARBA00022670"/>
    </source>
</evidence>
<evidence type="ECO:0000256" key="6">
    <source>
        <dbReference type="ARBA" id="ARBA00023049"/>
    </source>
</evidence>
<dbReference type="PANTHER" id="PTHR11705">
    <property type="entry name" value="PROTEASE FAMILY M14 CARBOXYPEPTIDASE A,B"/>
    <property type="match status" value="1"/>
</dbReference>
<dbReference type="GO" id="GO:0008270">
    <property type="term" value="F:zinc ion binding"/>
    <property type="evidence" value="ECO:0007669"/>
    <property type="project" value="InterPro"/>
</dbReference>
<dbReference type="InterPro" id="IPR000834">
    <property type="entry name" value="Peptidase_M14"/>
</dbReference>
<dbReference type="SUPFAM" id="SSF53187">
    <property type="entry name" value="Zn-dependent exopeptidases"/>
    <property type="match status" value="1"/>
</dbReference>
<evidence type="ECO:0000259" key="7">
    <source>
        <dbReference type="Pfam" id="PF00246"/>
    </source>
</evidence>
<keyword evidence="6" id="KW-0482">Metalloprotease</keyword>
<protein>
    <submittedName>
        <fullName evidence="8">Peptidase</fullName>
    </submittedName>
</protein>
<evidence type="ECO:0000256" key="2">
    <source>
        <dbReference type="ARBA" id="ARBA00005988"/>
    </source>
</evidence>
<proteinExistence type="inferred from homology"/>
<keyword evidence="3" id="KW-0645">Protease</keyword>
<keyword evidence="5" id="KW-0862">Zinc</keyword>
<evidence type="ECO:0000256" key="4">
    <source>
        <dbReference type="ARBA" id="ARBA00022801"/>
    </source>
</evidence>
<dbReference type="EMBL" id="JACBNQ010000006">
    <property type="protein sequence ID" value="NYB74007.1"/>
    <property type="molecule type" value="Genomic_DNA"/>
</dbReference>
<gene>
    <name evidence="8" type="ORF">HZF24_07610</name>
</gene>
<dbReference type="Pfam" id="PF00246">
    <property type="entry name" value="Peptidase_M14"/>
    <property type="match status" value="1"/>
</dbReference>
<accession>A0A974BJ14</accession>
<dbReference type="GO" id="GO:0004181">
    <property type="term" value="F:metallocarboxypeptidase activity"/>
    <property type="evidence" value="ECO:0007669"/>
    <property type="project" value="InterPro"/>
</dbReference>
<evidence type="ECO:0000313" key="8">
    <source>
        <dbReference type="EMBL" id="NYB74007.1"/>
    </source>
</evidence>
<feature type="domain" description="Peptidase M14" evidence="7">
    <location>
        <begin position="28"/>
        <end position="245"/>
    </location>
</feature>
<dbReference type="Gene3D" id="3.40.630.10">
    <property type="entry name" value="Zn peptidases"/>
    <property type="match status" value="1"/>
</dbReference>
<dbReference type="GO" id="GO:0005615">
    <property type="term" value="C:extracellular space"/>
    <property type="evidence" value="ECO:0007669"/>
    <property type="project" value="TreeGrafter"/>
</dbReference>
<evidence type="ECO:0000256" key="1">
    <source>
        <dbReference type="ARBA" id="ARBA00001947"/>
    </source>
</evidence>
<organism evidence="8 9">
    <name type="scientific">Sedimentibacter hydroxybenzoicus DSM 7310</name>
    <dbReference type="NCBI Taxonomy" id="1123245"/>
    <lineage>
        <taxon>Bacteria</taxon>
        <taxon>Bacillati</taxon>
        <taxon>Bacillota</taxon>
        <taxon>Tissierellia</taxon>
        <taxon>Sedimentibacter</taxon>
    </lineage>
</organism>
<name>A0A974BJ14_SEDHY</name>
<comment type="caution">
    <text evidence="8">The sequence shown here is derived from an EMBL/GenBank/DDBJ whole genome shotgun (WGS) entry which is preliminary data.</text>
</comment>
<reference evidence="8" key="1">
    <citation type="submission" date="2020-07" db="EMBL/GenBank/DDBJ databases">
        <title>Genomic analysis of a strain of Sedimentibacter Hydroxybenzoicus DSM7310.</title>
        <authorList>
            <person name="Ma S."/>
        </authorList>
    </citation>
    <scope>NUCLEOTIDE SEQUENCE</scope>
    <source>
        <strain evidence="8">DSM 7310</strain>
    </source>
</reference>
<comment type="cofactor">
    <cofactor evidence="1">
        <name>Zn(2+)</name>
        <dbReference type="ChEBI" id="CHEBI:29105"/>
    </cofactor>
</comment>
<sequence>MNISKIIDNVPDYKVFLTVDELDESTMRLQSKYPDVVKVFEAGKSRENHSILCLKIGSGGKNAFCFACPHPNEPIGAMTLEYLSWALAEDDEFRESTGYTWYIIKCVDPDGTKLNEKWFKGPFTIYNYMKDYFRPGSEQQVEWTFPIDYKNLHFNEPMPETKAIMGVIEKTRPEFMYSLHNGGLCGAYWYITHEYKDIYDELRETALKNGVALQLGEPESPACIEFSDAIYKMAGISEDYDYLEKYSSKDPEKSCYGGTSSSDYALRFNDCVSLMTELPYFSDDRIADSTLTNITRRQSIEDKLKNTVEHYRKLDRELNNVRKYIAPDNPFILLVDQIISEIDSSVNAQKKWSDNPKFERPAKVSEVFDNDLVSKFYNSLSTSLCARACQHEINKLKKDGCENDEALCLLEDVYEVLSDNLKSECEYLENKLNYKVVPIRDLVRIQIESGLIVARRRQKSE</sequence>
<evidence type="ECO:0000313" key="9">
    <source>
        <dbReference type="Proteomes" id="UP000611629"/>
    </source>
</evidence>
<keyword evidence="9" id="KW-1185">Reference proteome</keyword>
<keyword evidence="4" id="KW-0378">Hydrolase</keyword>
<dbReference type="PANTHER" id="PTHR11705:SF143">
    <property type="entry name" value="SLL0236 PROTEIN"/>
    <property type="match status" value="1"/>
</dbReference>
<dbReference type="AlphaFoldDB" id="A0A974BJ14"/>
<evidence type="ECO:0000256" key="5">
    <source>
        <dbReference type="ARBA" id="ARBA00022833"/>
    </source>
</evidence>
<dbReference type="GO" id="GO:0006508">
    <property type="term" value="P:proteolysis"/>
    <property type="evidence" value="ECO:0007669"/>
    <property type="project" value="UniProtKB-KW"/>
</dbReference>